<name>A0A8B0STB7_KLEPN</name>
<sequence>MEAGSVLTRSVLRPRSASHTAVAQAREVFPHAAFAGEEDKQGGYSVKKWHRHC</sequence>
<organism evidence="1">
    <name type="scientific">Klebsiella pneumoniae</name>
    <dbReference type="NCBI Taxonomy" id="573"/>
    <lineage>
        <taxon>Bacteria</taxon>
        <taxon>Pseudomonadati</taxon>
        <taxon>Pseudomonadota</taxon>
        <taxon>Gammaproteobacteria</taxon>
        <taxon>Enterobacterales</taxon>
        <taxon>Enterobacteriaceae</taxon>
        <taxon>Klebsiella/Raoultella group</taxon>
        <taxon>Klebsiella</taxon>
        <taxon>Klebsiella pneumoniae complex</taxon>
    </lineage>
</organism>
<evidence type="ECO:0000313" key="1">
    <source>
        <dbReference type="EMBL" id="QTX14249.1"/>
    </source>
</evidence>
<geneLocation type="plasmid" evidence="1">
    <name>p17-15-vir-like</name>
</geneLocation>
<keyword evidence="1" id="KW-0614">Plasmid</keyword>
<proteinExistence type="predicted"/>
<accession>A0A8B0STB7</accession>
<reference evidence="1" key="1">
    <citation type="submission" date="2020-01" db="EMBL/GenBank/DDBJ databases">
        <authorList>
            <person name="Qin S."/>
        </authorList>
    </citation>
    <scope>NUCLEOTIDE SEQUENCE</scope>
    <source>
        <strain evidence="1">CVir17-16-YZ6g</strain>
        <plasmid evidence="1">p17-15-vir-like</plasmid>
    </source>
</reference>
<dbReference type="AlphaFoldDB" id="A0A8B0STB7"/>
<dbReference type="EMBL" id="MN956836">
    <property type="protein sequence ID" value="QTX14249.1"/>
    <property type="molecule type" value="Genomic_DNA"/>
</dbReference>
<protein>
    <submittedName>
        <fullName evidence="1">Uncharacterized protein</fullName>
    </submittedName>
</protein>